<evidence type="ECO:0000313" key="4">
    <source>
        <dbReference type="EMBL" id="RCW36357.1"/>
    </source>
</evidence>
<comment type="caution">
    <text evidence="4">The sequence shown here is derived from an EMBL/GenBank/DDBJ whole genome shotgun (WGS) entry which is preliminary data.</text>
</comment>
<gene>
    <name evidence="4" type="ORF">DET51_103148</name>
    <name evidence="3" type="ORF">DET64_103148</name>
    <name evidence="2" type="ORF">F6453_0107</name>
</gene>
<sequence length="99" mass="10668">MAEAQSIEGFHDPENAFVSKPDGSLVPARELGLQLPVTISGKERGQYLFEGPGGTYRVFVPEVITSDSKQPVIYCDKSQVVFADDHQVASARGVGEDCP</sequence>
<dbReference type="Proteomes" id="UP000252795">
    <property type="component" value="Unassembled WGS sequence"/>
</dbReference>
<keyword evidence="6" id="KW-1185">Reference proteome</keyword>
<evidence type="ECO:0000256" key="1">
    <source>
        <dbReference type="SAM" id="MobiDB-lite"/>
    </source>
</evidence>
<reference evidence="4 5" key="1">
    <citation type="submission" date="2018-07" db="EMBL/GenBank/DDBJ databases">
        <title>Freshwater and sediment microbial communities from various areas in North America, analyzing microbe dynamics in response to fracking.</title>
        <authorList>
            <person name="Lamendella R."/>
        </authorList>
    </citation>
    <scope>NUCLEOTIDE SEQUENCE [LARGE SCALE GENOMIC DNA]</scope>
    <source>
        <strain evidence="4 5">114E</strain>
        <strain evidence="3 6">114E_o</strain>
    </source>
</reference>
<dbReference type="AlphaFoldDB" id="A0A350RZT3"/>
<dbReference type="RefSeq" id="WP_014423113.1">
    <property type="nucleotide sequence ID" value="NZ_CALIOX010000009.1"/>
</dbReference>
<feature type="region of interest" description="Disordered" evidence="1">
    <location>
        <begin position="1"/>
        <end position="22"/>
    </location>
</feature>
<evidence type="ECO:0000313" key="2">
    <source>
        <dbReference type="EMBL" id="KAE8547215.1"/>
    </source>
</evidence>
<evidence type="ECO:0000313" key="7">
    <source>
        <dbReference type="Proteomes" id="UP000469950"/>
    </source>
</evidence>
<dbReference type="EMBL" id="WBMP01000001">
    <property type="protein sequence ID" value="KAE8547215.1"/>
    <property type="molecule type" value="Genomic_DNA"/>
</dbReference>
<dbReference type="Proteomes" id="UP000253065">
    <property type="component" value="Unassembled WGS sequence"/>
</dbReference>
<evidence type="ECO:0000313" key="6">
    <source>
        <dbReference type="Proteomes" id="UP000253065"/>
    </source>
</evidence>
<evidence type="ECO:0000313" key="5">
    <source>
        <dbReference type="Proteomes" id="UP000252795"/>
    </source>
</evidence>
<name>A0A350RZT3_MARNT</name>
<dbReference type="EMBL" id="QPJB01000003">
    <property type="protein sequence ID" value="RCW36357.1"/>
    <property type="molecule type" value="Genomic_DNA"/>
</dbReference>
<dbReference type="GeneID" id="31823122"/>
<dbReference type="Proteomes" id="UP000469950">
    <property type="component" value="Unassembled WGS sequence"/>
</dbReference>
<proteinExistence type="predicted"/>
<accession>A0A350RZT3</accession>
<organism evidence="4 5">
    <name type="scientific">Marinobacter nauticus</name>
    <name type="common">Marinobacter hydrocarbonoclasticus</name>
    <name type="synonym">Marinobacter aquaeolei</name>
    <dbReference type="NCBI Taxonomy" id="2743"/>
    <lineage>
        <taxon>Bacteria</taxon>
        <taxon>Pseudomonadati</taxon>
        <taxon>Pseudomonadota</taxon>
        <taxon>Gammaproteobacteria</taxon>
        <taxon>Pseudomonadales</taxon>
        <taxon>Marinobacteraceae</taxon>
        <taxon>Marinobacter</taxon>
    </lineage>
</organism>
<protein>
    <submittedName>
        <fullName evidence="4">Uncharacterized protein</fullName>
    </submittedName>
</protein>
<evidence type="ECO:0000313" key="3">
    <source>
        <dbReference type="EMBL" id="RBP75548.1"/>
    </source>
</evidence>
<dbReference type="EMBL" id="QNSA01000003">
    <property type="protein sequence ID" value="RBP75548.1"/>
    <property type="molecule type" value="Genomic_DNA"/>
</dbReference>
<reference evidence="2 7" key="2">
    <citation type="submission" date="2019-10" db="EMBL/GenBank/DDBJ databases">
        <title>Draft genome sequence of Marinobacter hydrocarbonoclasticus NCT7M from the microbiome of the marine copepod.</title>
        <authorList>
            <person name="Nuttall R."/>
            <person name="Sharma G."/>
            <person name="Moisander P."/>
        </authorList>
    </citation>
    <scope>NUCLEOTIDE SEQUENCE [LARGE SCALE GENOMIC DNA]</scope>
    <source>
        <strain evidence="2 7">NCT7M</strain>
    </source>
</reference>